<dbReference type="InterPro" id="IPR013551">
    <property type="entry name" value="YicC-like_C"/>
</dbReference>
<keyword evidence="4" id="KW-0378">Hydrolase</keyword>
<keyword evidence="9" id="KW-1185">Reference proteome</keyword>
<feature type="domain" description="Endoribonuclease YicC-like N-terminal" evidence="6">
    <location>
        <begin position="2"/>
        <end position="156"/>
    </location>
</feature>
<dbReference type="GO" id="GO:0004521">
    <property type="term" value="F:RNA endonuclease activity"/>
    <property type="evidence" value="ECO:0007669"/>
    <property type="project" value="InterPro"/>
</dbReference>
<dbReference type="Pfam" id="PF08340">
    <property type="entry name" value="YicC-like_C"/>
    <property type="match status" value="1"/>
</dbReference>
<feature type="domain" description="Endoribonuclease YicC-like C-terminal" evidence="7">
    <location>
        <begin position="175"/>
        <end position="293"/>
    </location>
</feature>
<comment type="caution">
    <text evidence="8">The sequence shown here is derived from an EMBL/GenBank/DDBJ whole genome shotgun (WGS) entry which is preliminary data.</text>
</comment>
<evidence type="ECO:0000313" key="9">
    <source>
        <dbReference type="Proteomes" id="UP000288096"/>
    </source>
</evidence>
<keyword evidence="2" id="KW-0540">Nuclease</keyword>
<evidence type="ECO:0000256" key="1">
    <source>
        <dbReference type="ARBA" id="ARBA00001968"/>
    </source>
</evidence>
<protein>
    <submittedName>
        <fullName evidence="8">YicC family protein</fullName>
    </submittedName>
</protein>
<dbReference type="OrthoDB" id="9771229at2"/>
<sequence length="293" mass="32954">MIRSMTAFARAEKTEGELGVSAEIRAVNSRYLDVNLRLPHNYLALEEKVKNLISAKLARGRVEIKVKVTDPSEAACAFEVDETKAASYHQALIRLREQFGIAAPVALEDLARVQGVIRPAEIEIDTDAHWPVIESCINMALDELNAMREKEGAFLARDFETRLKGIEDAIVEIDAASDGLPEHYQERLKERITALTRGLVEIDPGRIAQEAAFLADRSDISEEIVRSRSHIQQFRTIMAKEDSVGRKLNFLLQEFNREFNTMGSKTGNSDISHIIVALKSELEKIREQVQNVE</sequence>
<reference evidence="9" key="2">
    <citation type="submission" date="2019-01" db="EMBL/GenBank/DDBJ databases">
        <title>Genome sequence of Desulfonema ishimotonii strain Tokyo 01.</title>
        <authorList>
            <person name="Fukui M."/>
        </authorList>
    </citation>
    <scope>NUCLEOTIDE SEQUENCE [LARGE SCALE GENOMIC DNA]</scope>
    <source>
        <strain evidence="9">Tokyo 01</strain>
    </source>
</reference>
<comment type="cofactor">
    <cofactor evidence="1">
        <name>a divalent metal cation</name>
        <dbReference type="ChEBI" id="CHEBI:60240"/>
    </cofactor>
</comment>
<evidence type="ECO:0000259" key="6">
    <source>
        <dbReference type="Pfam" id="PF03755"/>
    </source>
</evidence>
<dbReference type="PANTHER" id="PTHR30636">
    <property type="entry name" value="UPF0701 PROTEIN YICC"/>
    <property type="match status" value="1"/>
</dbReference>
<reference evidence="9" key="1">
    <citation type="submission" date="2017-11" db="EMBL/GenBank/DDBJ databases">
        <authorList>
            <person name="Watanabe M."/>
            <person name="Kojima H."/>
        </authorList>
    </citation>
    <scope>NUCLEOTIDE SEQUENCE [LARGE SCALE GENOMIC DNA]</scope>
    <source>
        <strain evidence="9">Tokyo 01</strain>
    </source>
</reference>
<evidence type="ECO:0000256" key="5">
    <source>
        <dbReference type="ARBA" id="ARBA00035648"/>
    </source>
</evidence>
<proteinExistence type="inferred from homology"/>
<dbReference type="Proteomes" id="UP000288096">
    <property type="component" value="Unassembled WGS sequence"/>
</dbReference>
<comment type="similarity">
    <text evidence="5">Belongs to the YicC/YloC family.</text>
</comment>
<dbReference type="RefSeq" id="WP_124330877.1">
    <property type="nucleotide sequence ID" value="NZ_BEXT01000001.1"/>
</dbReference>
<dbReference type="NCBIfam" id="TIGR00255">
    <property type="entry name" value="YicC/YloC family endoribonuclease"/>
    <property type="match status" value="1"/>
</dbReference>
<dbReference type="PANTHER" id="PTHR30636:SF3">
    <property type="entry name" value="UPF0701 PROTEIN YICC"/>
    <property type="match status" value="1"/>
</dbReference>
<dbReference type="InterPro" id="IPR005229">
    <property type="entry name" value="YicC/YloC-like"/>
</dbReference>
<dbReference type="EMBL" id="BEXT01000001">
    <property type="protein sequence ID" value="GBC63840.1"/>
    <property type="molecule type" value="Genomic_DNA"/>
</dbReference>
<keyword evidence="3" id="KW-0255">Endonuclease</keyword>
<dbReference type="Pfam" id="PF03755">
    <property type="entry name" value="YicC-like_N"/>
    <property type="match status" value="1"/>
</dbReference>
<name>A0A401G3N1_9BACT</name>
<gene>
    <name evidence="8" type="ORF">DENIS_4839</name>
</gene>
<dbReference type="AlphaFoldDB" id="A0A401G3N1"/>
<evidence type="ECO:0000256" key="2">
    <source>
        <dbReference type="ARBA" id="ARBA00022722"/>
    </source>
</evidence>
<organism evidence="8 9">
    <name type="scientific">Desulfonema ishimotonii</name>
    <dbReference type="NCBI Taxonomy" id="45657"/>
    <lineage>
        <taxon>Bacteria</taxon>
        <taxon>Pseudomonadati</taxon>
        <taxon>Thermodesulfobacteriota</taxon>
        <taxon>Desulfobacteria</taxon>
        <taxon>Desulfobacterales</taxon>
        <taxon>Desulfococcaceae</taxon>
        <taxon>Desulfonema</taxon>
    </lineage>
</organism>
<evidence type="ECO:0000259" key="7">
    <source>
        <dbReference type="Pfam" id="PF08340"/>
    </source>
</evidence>
<dbReference type="GO" id="GO:0016787">
    <property type="term" value="F:hydrolase activity"/>
    <property type="evidence" value="ECO:0007669"/>
    <property type="project" value="UniProtKB-KW"/>
</dbReference>
<dbReference type="InterPro" id="IPR013527">
    <property type="entry name" value="YicC-like_N"/>
</dbReference>
<evidence type="ECO:0000256" key="3">
    <source>
        <dbReference type="ARBA" id="ARBA00022759"/>
    </source>
</evidence>
<evidence type="ECO:0000313" key="8">
    <source>
        <dbReference type="EMBL" id="GBC63840.1"/>
    </source>
</evidence>
<accession>A0A401G3N1</accession>
<evidence type="ECO:0000256" key="4">
    <source>
        <dbReference type="ARBA" id="ARBA00022801"/>
    </source>
</evidence>